<dbReference type="InterPro" id="IPR036689">
    <property type="entry name" value="ESAT-6-like_sf"/>
</dbReference>
<accession>A0A919SDS8</accession>
<comment type="similarity">
    <text evidence="1">Belongs to the WXG100 family.</text>
</comment>
<dbReference type="EMBL" id="BOQP01000007">
    <property type="protein sequence ID" value="GIM69809.1"/>
    <property type="molecule type" value="Genomic_DNA"/>
</dbReference>
<dbReference type="AlphaFoldDB" id="A0A919SDS8"/>
<dbReference type="RefSeq" id="WP_212996641.1">
    <property type="nucleotide sequence ID" value="NZ_BAAATW010000005.1"/>
</dbReference>
<gene>
    <name evidence="2" type="ORF">Aco04nite_17160</name>
</gene>
<organism evidence="2 3">
    <name type="scientific">Winogradskya consettensis</name>
    <dbReference type="NCBI Taxonomy" id="113560"/>
    <lineage>
        <taxon>Bacteria</taxon>
        <taxon>Bacillati</taxon>
        <taxon>Actinomycetota</taxon>
        <taxon>Actinomycetes</taxon>
        <taxon>Micromonosporales</taxon>
        <taxon>Micromonosporaceae</taxon>
        <taxon>Winogradskya</taxon>
    </lineage>
</organism>
<evidence type="ECO:0000313" key="3">
    <source>
        <dbReference type="Proteomes" id="UP000680865"/>
    </source>
</evidence>
<proteinExistence type="inferred from homology"/>
<evidence type="ECO:0000256" key="1">
    <source>
        <dbReference type="RuleBase" id="RU362001"/>
    </source>
</evidence>
<dbReference type="Gene3D" id="1.10.287.1060">
    <property type="entry name" value="ESAT-6-like"/>
    <property type="match status" value="1"/>
</dbReference>
<dbReference type="NCBIfam" id="TIGR03930">
    <property type="entry name" value="WXG100_ESAT6"/>
    <property type="match status" value="1"/>
</dbReference>
<evidence type="ECO:0000313" key="2">
    <source>
        <dbReference type="EMBL" id="GIM69809.1"/>
    </source>
</evidence>
<protein>
    <recommendedName>
        <fullName evidence="1">ESAT-6-like protein</fullName>
    </recommendedName>
</protein>
<dbReference type="InterPro" id="IPR010310">
    <property type="entry name" value="T7SS_ESAT-6-like"/>
</dbReference>
<sequence>MSYTFNFAVAQQTLHEMLTINTNITGELSELETYCNAQLAEWTGDAQVEYQAAKTEWNSAAQQMAQAFTNAQTALTNITEGYINAESIARGVWQK</sequence>
<reference evidence="2" key="1">
    <citation type="submission" date="2021-03" db="EMBL/GenBank/DDBJ databases">
        <title>Whole genome shotgun sequence of Actinoplanes consettensis NBRC 14913.</title>
        <authorList>
            <person name="Komaki H."/>
            <person name="Tamura T."/>
        </authorList>
    </citation>
    <scope>NUCLEOTIDE SEQUENCE</scope>
    <source>
        <strain evidence="2">NBRC 14913</strain>
    </source>
</reference>
<keyword evidence="3" id="KW-1185">Reference proteome</keyword>
<dbReference type="Proteomes" id="UP000680865">
    <property type="component" value="Unassembled WGS sequence"/>
</dbReference>
<dbReference type="SUPFAM" id="SSF140453">
    <property type="entry name" value="EsxAB dimer-like"/>
    <property type="match status" value="1"/>
</dbReference>
<name>A0A919SDS8_9ACTN</name>
<dbReference type="Pfam" id="PF06013">
    <property type="entry name" value="WXG100"/>
    <property type="match status" value="1"/>
</dbReference>
<comment type="caution">
    <text evidence="2">The sequence shown here is derived from an EMBL/GenBank/DDBJ whole genome shotgun (WGS) entry which is preliminary data.</text>
</comment>